<sequence>MSAITTPFGFSSTAAEVAQGIDLGGRRAVVTGASSGLGAETARALAATGAAVTLAVRDMAAGERVAKDITASTGNAEVQAAHLDWPTPRPSPRSPPAGRACCTSW</sequence>
<dbReference type="SUPFAM" id="SSF51735">
    <property type="entry name" value="NAD(P)-binding Rossmann-fold domains"/>
    <property type="match status" value="1"/>
</dbReference>
<dbReference type="PANTHER" id="PTHR48476">
    <property type="entry name" value="SHORT-CHAIN DEHYDROGENASE TIC 32, CHLOROPLASTIC-LIKE"/>
    <property type="match status" value="1"/>
</dbReference>
<dbReference type="AlphaFoldDB" id="A0A499V4F6"/>
<feature type="region of interest" description="Disordered" evidence="1">
    <location>
        <begin position="81"/>
        <end position="105"/>
    </location>
</feature>
<evidence type="ECO:0000256" key="1">
    <source>
        <dbReference type="SAM" id="MobiDB-lite"/>
    </source>
</evidence>
<dbReference type="PANTHER" id="PTHR48476:SF1">
    <property type="entry name" value="SHORT-CHAIN DEHYDROGENASE TIC 32, CHLOROPLASTIC-LIKE"/>
    <property type="match status" value="1"/>
</dbReference>
<dbReference type="Proteomes" id="UP000463951">
    <property type="component" value="Chromosome"/>
</dbReference>
<protein>
    <submittedName>
        <fullName evidence="2">Uncharacterized protein</fullName>
    </submittedName>
</protein>
<name>A0A499V4F6_9ACTN</name>
<dbReference type="Pfam" id="PF00106">
    <property type="entry name" value="adh_short"/>
    <property type="match status" value="1"/>
</dbReference>
<organism evidence="2 3">
    <name type="scientific">Streptomyces antimycoticus</name>
    <dbReference type="NCBI Taxonomy" id="68175"/>
    <lineage>
        <taxon>Bacteria</taxon>
        <taxon>Bacillati</taxon>
        <taxon>Actinomycetota</taxon>
        <taxon>Actinomycetes</taxon>
        <taxon>Kitasatosporales</taxon>
        <taxon>Streptomycetaceae</taxon>
        <taxon>Streptomyces</taxon>
        <taxon>Streptomyces violaceusniger group</taxon>
    </lineage>
</organism>
<dbReference type="Gene3D" id="3.40.50.720">
    <property type="entry name" value="NAD(P)-binding Rossmann-like Domain"/>
    <property type="match status" value="1"/>
</dbReference>
<proteinExistence type="predicted"/>
<dbReference type="InterPro" id="IPR002347">
    <property type="entry name" value="SDR_fam"/>
</dbReference>
<dbReference type="InterPro" id="IPR036291">
    <property type="entry name" value="NAD(P)-bd_dom_sf"/>
</dbReference>
<evidence type="ECO:0000313" key="2">
    <source>
        <dbReference type="EMBL" id="BBJ47278.1"/>
    </source>
</evidence>
<evidence type="ECO:0000313" key="3">
    <source>
        <dbReference type="Proteomes" id="UP000463951"/>
    </source>
</evidence>
<gene>
    <name evidence="2" type="ORF">SSPO_099960</name>
</gene>
<reference evidence="2 3" key="1">
    <citation type="journal article" date="2020" name="Int. J. Syst. Evol. Microbiol.">
        <title>Reclassification of Streptomyces castelarensis and Streptomyces sporoclivatus as later heterotypic synonyms of Streptomyces antimycoticus.</title>
        <authorList>
            <person name="Komaki H."/>
            <person name="Tamura T."/>
        </authorList>
    </citation>
    <scope>NUCLEOTIDE SEQUENCE [LARGE SCALE GENOMIC DNA]</scope>
    <source>
        <strain evidence="2 3">NBRC 100767</strain>
    </source>
</reference>
<accession>A0A499V4F6</accession>
<dbReference type="InterPro" id="IPR055280">
    <property type="entry name" value="TIC32"/>
</dbReference>
<dbReference type="EMBL" id="AP019620">
    <property type="protein sequence ID" value="BBJ47278.1"/>
    <property type="molecule type" value="Genomic_DNA"/>
</dbReference>